<dbReference type="EMBL" id="FQXO01000009">
    <property type="protein sequence ID" value="SHH32357.1"/>
    <property type="molecule type" value="Genomic_DNA"/>
</dbReference>
<reference evidence="2" key="1">
    <citation type="submission" date="2016-11" db="EMBL/GenBank/DDBJ databases">
        <authorList>
            <person name="Varghese N."/>
            <person name="Submissions S."/>
        </authorList>
    </citation>
    <scope>NUCLEOTIDE SEQUENCE [LARGE SCALE GENOMIC DNA]</scope>
    <source>
        <strain evidence="2">DSM 13643</strain>
    </source>
</reference>
<dbReference type="Pfam" id="PF05402">
    <property type="entry name" value="PqqD"/>
    <property type="match status" value="1"/>
</dbReference>
<evidence type="ECO:0000313" key="2">
    <source>
        <dbReference type="Proteomes" id="UP000183967"/>
    </source>
</evidence>
<dbReference type="RefSeq" id="WP_073195039.1">
    <property type="nucleotide sequence ID" value="NZ_FQXO01000009.1"/>
</dbReference>
<dbReference type="Proteomes" id="UP000183967">
    <property type="component" value="Unassembled WGS sequence"/>
</dbReference>
<name>A0A1M5S185_9FIRM</name>
<protein>
    <submittedName>
        <fullName evidence="1">Coenzyme PQQ synthesis protein D (PqqD)</fullName>
    </submittedName>
</protein>
<dbReference type="AlphaFoldDB" id="A0A1M5S185"/>
<keyword evidence="2" id="KW-1185">Reference proteome</keyword>
<organism evidence="1 2">
    <name type="scientific">Caloranaerobacter azorensis DSM 13643</name>
    <dbReference type="NCBI Taxonomy" id="1121264"/>
    <lineage>
        <taxon>Bacteria</taxon>
        <taxon>Bacillati</taxon>
        <taxon>Bacillota</taxon>
        <taxon>Tissierellia</taxon>
        <taxon>Tissierellales</taxon>
        <taxon>Thermohalobacteraceae</taxon>
        <taxon>Caloranaerobacter</taxon>
    </lineage>
</organism>
<dbReference type="InterPro" id="IPR041881">
    <property type="entry name" value="PqqD_sf"/>
</dbReference>
<sequence length="85" mass="10108">MAYFKSDKIIEKPIENYIAVLDVDSEQCYKLEDVAKFIWENIENNEFENILQLVSKEFSCDKESIRGDIEEFIEQLLEKKLIVEL</sequence>
<evidence type="ECO:0000313" key="1">
    <source>
        <dbReference type="EMBL" id="SHH32357.1"/>
    </source>
</evidence>
<accession>A0A1M5S185</accession>
<gene>
    <name evidence="1" type="ORF">SAMN02745135_00435</name>
</gene>
<dbReference type="InterPro" id="IPR008792">
    <property type="entry name" value="PQQD"/>
</dbReference>
<proteinExistence type="predicted"/>
<dbReference type="Gene3D" id="1.10.10.1150">
    <property type="entry name" value="Coenzyme PQQ synthesis protein D (PqqD)"/>
    <property type="match status" value="1"/>
</dbReference>